<reference evidence="2" key="1">
    <citation type="submission" date="2020-07" db="EMBL/GenBank/DDBJ databases">
        <title>Huge and variable diversity of episymbiotic CPR bacteria and DPANN archaea in groundwater ecosystems.</title>
        <authorList>
            <person name="He C.Y."/>
            <person name="Keren R."/>
            <person name="Whittaker M."/>
            <person name="Farag I.F."/>
            <person name="Doudna J."/>
            <person name="Cate J.H.D."/>
            <person name="Banfield J.F."/>
        </authorList>
    </citation>
    <scope>NUCLEOTIDE SEQUENCE</scope>
    <source>
        <strain evidence="2">NC_groundwater_1664_Pr3_B-0.1um_52_9</strain>
    </source>
</reference>
<protein>
    <submittedName>
        <fullName evidence="2">PD-(D/E)XK nuclease family protein</fullName>
    </submittedName>
</protein>
<evidence type="ECO:0000259" key="1">
    <source>
        <dbReference type="Pfam" id="PF12705"/>
    </source>
</evidence>
<sequence length="258" mass="29684">MTKEEPHLSYSQINTYMNCPLKYRFSYIDGLVPDFTPSALHFGRSVHSCIQAFLQSSLEADSLRSDQLIDIYREEWRRFDGPPVRYSKRESEESLFNTAKQVFTVFTEQHDPDIEVIAVEEAFTLDLTAISEDCPKDMPPLMGYVDAILKNGSTVLVDYKTAARKPNGDVNAMQLVAYSLAAMDLGYDPNELQYRYDYLLKTAKPELVSCPVAINDNDRKRFLKTTTRVWRAIQSSIFYPNQSYLCASCAYQRHCNDW</sequence>
<dbReference type="EMBL" id="JACRDE010000316">
    <property type="protein sequence ID" value="MBI5250202.1"/>
    <property type="molecule type" value="Genomic_DNA"/>
</dbReference>
<dbReference type="Proteomes" id="UP000807825">
    <property type="component" value="Unassembled WGS sequence"/>
</dbReference>
<comment type="caution">
    <text evidence="2">The sequence shown here is derived from an EMBL/GenBank/DDBJ whole genome shotgun (WGS) entry which is preliminary data.</text>
</comment>
<dbReference type="Gene3D" id="3.90.320.10">
    <property type="match status" value="1"/>
</dbReference>
<accession>A0A9D6V2G0</accession>
<name>A0A9D6V2G0_9BACT</name>
<proteinExistence type="predicted"/>
<dbReference type="AlphaFoldDB" id="A0A9D6V2G0"/>
<evidence type="ECO:0000313" key="3">
    <source>
        <dbReference type="Proteomes" id="UP000807825"/>
    </source>
</evidence>
<gene>
    <name evidence="2" type="ORF">HY912_11970</name>
</gene>
<feature type="domain" description="PD-(D/E)XK endonuclease-like" evidence="1">
    <location>
        <begin position="7"/>
        <end position="256"/>
    </location>
</feature>
<dbReference type="InterPro" id="IPR038726">
    <property type="entry name" value="PDDEXK_AddAB-type"/>
</dbReference>
<dbReference type="Pfam" id="PF12705">
    <property type="entry name" value="PDDEXK_1"/>
    <property type="match status" value="1"/>
</dbReference>
<organism evidence="2 3">
    <name type="scientific">Desulfomonile tiedjei</name>
    <dbReference type="NCBI Taxonomy" id="2358"/>
    <lineage>
        <taxon>Bacteria</taxon>
        <taxon>Pseudomonadati</taxon>
        <taxon>Thermodesulfobacteriota</taxon>
        <taxon>Desulfomonilia</taxon>
        <taxon>Desulfomonilales</taxon>
        <taxon>Desulfomonilaceae</taxon>
        <taxon>Desulfomonile</taxon>
    </lineage>
</organism>
<dbReference type="InterPro" id="IPR011604">
    <property type="entry name" value="PDDEXK-like_dom_sf"/>
</dbReference>
<evidence type="ECO:0000313" key="2">
    <source>
        <dbReference type="EMBL" id="MBI5250202.1"/>
    </source>
</evidence>